<reference evidence="2" key="2">
    <citation type="submission" date="2020-09" db="EMBL/GenBank/DDBJ databases">
        <authorList>
            <person name="Sun Q."/>
            <person name="Zhou Y."/>
        </authorList>
    </citation>
    <scope>NUCLEOTIDE SEQUENCE</scope>
    <source>
        <strain evidence="2">CGMCC 1.15478</strain>
    </source>
</reference>
<feature type="chain" id="PRO_5038426456" description="Secreted protein" evidence="1">
    <location>
        <begin position="24"/>
        <end position="249"/>
    </location>
</feature>
<name>A0A916UCZ8_9ACTN</name>
<evidence type="ECO:0008006" key="4">
    <source>
        <dbReference type="Google" id="ProtNLM"/>
    </source>
</evidence>
<evidence type="ECO:0000313" key="3">
    <source>
        <dbReference type="Proteomes" id="UP000641514"/>
    </source>
</evidence>
<organism evidence="2 3">
    <name type="scientific">Hoyosella rhizosphaerae</name>
    <dbReference type="NCBI Taxonomy" id="1755582"/>
    <lineage>
        <taxon>Bacteria</taxon>
        <taxon>Bacillati</taxon>
        <taxon>Actinomycetota</taxon>
        <taxon>Actinomycetes</taxon>
        <taxon>Mycobacteriales</taxon>
        <taxon>Hoyosellaceae</taxon>
        <taxon>Hoyosella</taxon>
    </lineage>
</organism>
<reference evidence="2" key="1">
    <citation type="journal article" date="2014" name="Int. J. Syst. Evol. Microbiol.">
        <title>Complete genome sequence of Corynebacterium casei LMG S-19264T (=DSM 44701T), isolated from a smear-ripened cheese.</title>
        <authorList>
            <consortium name="US DOE Joint Genome Institute (JGI-PGF)"/>
            <person name="Walter F."/>
            <person name="Albersmeier A."/>
            <person name="Kalinowski J."/>
            <person name="Ruckert C."/>
        </authorList>
    </citation>
    <scope>NUCLEOTIDE SEQUENCE</scope>
    <source>
        <strain evidence="2">CGMCC 1.15478</strain>
    </source>
</reference>
<feature type="signal peptide" evidence="1">
    <location>
        <begin position="1"/>
        <end position="23"/>
    </location>
</feature>
<dbReference type="EMBL" id="BMJH01000002">
    <property type="protein sequence ID" value="GGC69134.1"/>
    <property type="molecule type" value="Genomic_DNA"/>
</dbReference>
<evidence type="ECO:0000313" key="2">
    <source>
        <dbReference type="EMBL" id="GGC69134.1"/>
    </source>
</evidence>
<protein>
    <recommendedName>
        <fullName evidence="4">Secreted protein</fullName>
    </recommendedName>
</protein>
<dbReference type="RefSeq" id="WP_188674540.1">
    <property type="nucleotide sequence ID" value="NZ_BMJH01000002.1"/>
</dbReference>
<evidence type="ECO:0000256" key="1">
    <source>
        <dbReference type="SAM" id="SignalP"/>
    </source>
</evidence>
<gene>
    <name evidence="2" type="ORF">GCM10011410_22430</name>
</gene>
<keyword evidence="3" id="KW-1185">Reference proteome</keyword>
<accession>A0A916UCZ8</accession>
<dbReference type="AlphaFoldDB" id="A0A916UCZ8"/>
<sequence length="249" mass="25032">MPHTRTPRNALAALTITVAAVVAAPGIGSTQTAPPIDTTAMEIIPAIIGSAVTSAASPDAAHDELITTLTGLLMQPGVPNEVRDGAERIVSFISVAEPTAPGGPPLPTDGPPISQFLYPTIGFDCIGPGQSSIATALAVSGPAAIPVPGPRKREAAFVFTALGTGGATDHKPHDALAVSWFNIDTGRSGTAQLDNSAGINPQGPATYTAIERTGSGRVLATIHGSVTLQGPNGPITCGFAPTVGFVHVE</sequence>
<comment type="caution">
    <text evidence="2">The sequence shown here is derived from an EMBL/GenBank/DDBJ whole genome shotgun (WGS) entry which is preliminary data.</text>
</comment>
<proteinExistence type="predicted"/>
<keyword evidence="1" id="KW-0732">Signal</keyword>
<dbReference type="Proteomes" id="UP000641514">
    <property type="component" value="Unassembled WGS sequence"/>
</dbReference>